<dbReference type="AlphaFoldDB" id="A0A164EN22"/>
<dbReference type="EMBL" id="LRGB01023126">
    <property type="protein sequence ID" value="KZR96952.1"/>
    <property type="molecule type" value="Genomic_DNA"/>
</dbReference>
<keyword evidence="1" id="KW-1133">Transmembrane helix</keyword>
<dbReference type="Proteomes" id="UP000076858">
    <property type="component" value="Unassembled WGS sequence"/>
</dbReference>
<proteinExistence type="predicted"/>
<gene>
    <name evidence="2" type="ORF">APZ42_008422</name>
</gene>
<evidence type="ECO:0000313" key="3">
    <source>
        <dbReference type="Proteomes" id="UP000076858"/>
    </source>
</evidence>
<keyword evidence="1" id="KW-0472">Membrane</keyword>
<accession>A0A164EN22</accession>
<evidence type="ECO:0000256" key="1">
    <source>
        <dbReference type="SAM" id="Phobius"/>
    </source>
</evidence>
<feature type="non-terminal residue" evidence="2">
    <location>
        <position position="1"/>
    </location>
</feature>
<evidence type="ECO:0000313" key="2">
    <source>
        <dbReference type="EMBL" id="KZR96952.1"/>
    </source>
</evidence>
<protein>
    <submittedName>
        <fullName evidence="2">Uncharacterized protein</fullName>
    </submittedName>
</protein>
<keyword evidence="1" id="KW-0812">Transmembrane</keyword>
<keyword evidence="3" id="KW-1185">Reference proteome</keyword>
<name>A0A164EN22_9CRUS</name>
<comment type="caution">
    <text evidence="2">The sequence shown here is derived from an EMBL/GenBank/DDBJ whole genome shotgun (WGS) entry which is preliminary data.</text>
</comment>
<sequence>SDVSSLLSGYVCIKLTLAIEAQQFRHPGSFDGLPFRSAPTLIDGFHFCFSIFSHFFFFFFKQPRPRHL</sequence>
<reference evidence="2 3" key="1">
    <citation type="submission" date="2016-03" db="EMBL/GenBank/DDBJ databases">
        <title>EvidentialGene: Evidence-directed Construction of Genes on Genomes.</title>
        <authorList>
            <person name="Gilbert D.G."/>
            <person name="Choi J.-H."/>
            <person name="Mockaitis K."/>
            <person name="Colbourne J."/>
            <person name="Pfrender M."/>
        </authorList>
    </citation>
    <scope>NUCLEOTIDE SEQUENCE [LARGE SCALE GENOMIC DNA]</scope>
    <source>
        <strain evidence="2 3">Xinb3</strain>
        <tissue evidence="2">Complete organism</tissue>
    </source>
</reference>
<organism evidence="2 3">
    <name type="scientific">Daphnia magna</name>
    <dbReference type="NCBI Taxonomy" id="35525"/>
    <lineage>
        <taxon>Eukaryota</taxon>
        <taxon>Metazoa</taxon>
        <taxon>Ecdysozoa</taxon>
        <taxon>Arthropoda</taxon>
        <taxon>Crustacea</taxon>
        <taxon>Branchiopoda</taxon>
        <taxon>Diplostraca</taxon>
        <taxon>Cladocera</taxon>
        <taxon>Anomopoda</taxon>
        <taxon>Daphniidae</taxon>
        <taxon>Daphnia</taxon>
    </lineage>
</organism>
<feature type="transmembrane region" description="Helical" evidence="1">
    <location>
        <begin position="41"/>
        <end position="60"/>
    </location>
</feature>